<dbReference type="AlphaFoldDB" id="A0A0F9YVM6"/>
<dbReference type="RefSeq" id="XP_024332214.1">
    <property type="nucleotide sequence ID" value="XM_024475050.1"/>
</dbReference>
<dbReference type="GeneID" id="36319981"/>
<evidence type="ECO:0000259" key="1">
    <source>
        <dbReference type="Pfam" id="PF02121"/>
    </source>
</evidence>
<dbReference type="SUPFAM" id="SSF55961">
    <property type="entry name" value="Bet v1-like"/>
    <property type="match status" value="1"/>
</dbReference>
<proteinExistence type="predicted"/>
<dbReference type="InterPro" id="IPR055261">
    <property type="entry name" value="PI_transfer_N"/>
</dbReference>
<gene>
    <name evidence="2" type="ORF">AAJ76_3000138557</name>
</gene>
<evidence type="ECO:0000313" key="2">
    <source>
        <dbReference type="EMBL" id="KKO76472.1"/>
    </source>
</evidence>
<dbReference type="Gene3D" id="3.30.530.20">
    <property type="match status" value="2"/>
</dbReference>
<dbReference type="VEuPathDB" id="MicrosporidiaDB:G9O61_00g016110"/>
<name>A0A0F9YVM6_9MICR</name>
<dbReference type="OrthoDB" id="18453at2759"/>
<dbReference type="Proteomes" id="UP000034350">
    <property type="component" value="Unassembled WGS sequence"/>
</dbReference>
<dbReference type="InterPro" id="IPR023393">
    <property type="entry name" value="START-like_dom_sf"/>
</dbReference>
<comment type="caution">
    <text evidence="2">The sequence shown here is derived from an EMBL/GenBank/DDBJ whole genome shotgun (WGS) entry which is preliminary data.</text>
</comment>
<keyword evidence="3" id="KW-1185">Reference proteome</keyword>
<organism evidence="2 3">
    <name type="scientific">Vairimorpha ceranae</name>
    <dbReference type="NCBI Taxonomy" id="40302"/>
    <lineage>
        <taxon>Eukaryota</taxon>
        <taxon>Fungi</taxon>
        <taxon>Fungi incertae sedis</taxon>
        <taxon>Microsporidia</taxon>
        <taxon>Nosematidae</taxon>
        <taxon>Vairimorpha</taxon>
    </lineage>
</organism>
<protein>
    <submittedName>
        <fullName evidence="2">Phosphatidylinositol transfer protein</fullName>
    </submittedName>
</protein>
<dbReference type="VEuPathDB" id="MicrosporidiaDB:AAJ76_3000138557"/>
<reference evidence="2 3" key="1">
    <citation type="journal article" date="2015" name="Environ. Microbiol.">
        <title>Genome analyses suggest the presence of polyploidy and recent human-driven expansions in eight global populations of the honeybee pathogen Nosema ceranae.</title>
        <authorList>
            <person name="Pelin A."/>
            <person name="Selman M."/>
            <person name="Aris-Brosou S."/>
            <person name="Farinelli L."/>
            <person name="Corradi N."/>
        </authorList>
    </citation>
    <scope>NUCLEOTIDE SEQUENCE [LARGE SCALE GENOMIC DNA]</scope>
    <source>
        <strain evidence="2 3">PA08 1199</strain>
    </source>
</reference>
<feature type="domain" description="Phosphatidylinositol transfer protein N-terminal" evidence="1">
    <location>
        <begin position="136"/>
        <end position="200"/>
    </location>
</feature>
<feature type="domain" description="Phosphatidylinositol transfer protein N-terminal" evidence="1">
    <location>
        <begin position="5"/>
        <end position="122"/>
    </location>
</feature>
<dbReference type="OMA" id="WIAHEIS"/>
<evidence type="ECO:0000313" key="3">
    <source>
        <dbReference type="Proteomes" id="UP000034350"/>
    </source>
</evidence>
<sequence length="202" mass="23812">MTKISKLYELKLPLKKSEYNNGNRYASIHKYKKEKSQGYKITLIKKESNVHDTLGKVNTTIKYLHLHSKIPTIVRKCIPDAACILTEISHYSDKLIETSYKNNHFSHDVFNVKIETRITTENPYPDMELEVVDYSNGDDYIKCYKRIDVEINNWMMGWIAHEISESMKNQILEHHQLVVNLKDEWCDISVVELDKLENELYD</sequence>
<dbReference type="Pfam" id="PF02121">
    <property type="entry name" value="IP_trans"/>
    <property type="match status" value="2"/>
</dbReference>
<dbReference type="VEuPathDB" id="MicrosporidiaDB:NCER_101109"/>
<dbReference type="EMBL" id="JPQZ01000003">
    <property type="protein sequence ID" value="KKO76472.1"/>
    <property type="molecule type" value="Genomic_DNA"/>
</dbReference>
<accession>A0A0F9YVM6</accession>